<dbReference type="InterPro" id="IPR027417">
    <property type="entry name" value="P-loop_NTPase"/>
</dbReference>
<dbReference type="InterPro" id="IPR005158">
    <property type="entry name" value="BTAD"/>
</dbReference>
<evidence type="ECO:0000256" key="2">
    <source>
        <dbReference type="ARBA" id="ARBA00023015"/>
    </source>
</evidence>
<dbReference type="RefSeq" id="WP_285758168.1">
    <property type="nucleotide sequence ID" value="NZ_BSQG01000002.1"/>
</dbReference>
<keyword evidence="4" id="KW-0804">Transcription</keyword>
<comment type="similarity">
    <text evidence="1">Belongs to the AfsR/DnrI/RedD regulatory family.</text>
</comment>
<dbReference type="Pfam" id="PF03704">
    <property type="entry name" value="BTAD"/>
    <property type="match status" value="1"/>
</dbReference>
<dbReference type="PANTHER" id="PTHR35807:SF1">
    <property type="entry name" value="TRANSCRIPTIONAL REGULATOR REDD"/>
    <property type="match status" value="1"/>
</dbReference>
<dbReference type="EMBL" id="BSQG01000002">
    <property type="protein sequence ID" value="GLU47162.1"/>
    <property type="molecule type" value="Genomic_DNA"/>
</dbReference>
<dbReference type="AlphaFoldDB" id="A0A9W6UHX9"/>
<keyword evidence="2" id="KW-0805">Transcription regulation</keyword>
<feature type="region of interest" description="Disordered" evidence="6">
    <location>
        <begin position="803"/>
        <end position="825"/>
    </location>
</feature>
<evidence type="ECO:0000313" key="9">
    <source>
        <dbReference type="Proteomes" id="UP001165092"/>
    </source>
</evidence>
<dbReference type="SUPFAM" id="SSF48452">
    <property type="entry name" value="TPR-like"/>
    <property type="match status" value="2"/>
</dbReference>
<dbReference type="SUPFAM" id="SSF52540">
    <property type="entry name" value="P-loop containing nucleoside triphosphate hydrolases"/>
    <property type="match status" value="1"/>
</dbReference>
<dbReference type="SMART" id="SM01043">
    <property type="entry name" value="BTAD"/>
    <property type="match status" value="1"/>
</dbReference>
<dbReference type="GO" id="GO:0043531">
    <property type="term" value="F:ADP binding"/>
    <property type="evidence" value="ECO:0007669"/>
    <property type="project" value="InterPro"/>
</dbReference>
<dbReference type="PANTHER" id="PTHR35807">
    <property type="entry name" value="TRANSCRIPTIONAL REGULATOR REDD-RELATED"/>
    <property type="match status" value="1"/>
</dbReference>
<dbReference type="InterPro" id="IPR011990">
    <property type="entry name" value="TPR-like_helical_dom_sf"/>
</dbReference>
<accession>A0A9W6UHX9</accession>
<dbReference type="Pfam" id="PF00486">
    <property type="entry name" value="Trans_reg_C"/>
    <property type="match status" value="1"/>
</dbReference>
<dbReference type="PRINTS" id="PR00364">
    <property type="entry name" value="DISEASERSIST"/>
</dbReference>
<dbReference type="SUPFAM" id="SSF46894">
    <property type="entry name" value="C-terminal effector domain of the bipartite response regulators"/>
    <property type="match status" value="1"/>
</dbReference>
<evidence type="ECO:0000259" key="7">
    <source>
        <dbReference type="PROSITE" id="PS51755"/>
    </source>
</evidence>
<evidence type="ECO:0000256" key="5">
    <source>
        <dbReference type="PROSITE-ProRule" id="PRU01091"/>
    </source>
</evidence>
<comment type="caution">
    <text evidence="8">The sequence shown here is derived from an EMBL/GenBank/DDBJ whole genome shotgun (WGS) entry which is preliminary data.</text>
</comment>
<dbReference type="GO" id="GO:0000160">
    <property type="term" value="P:phosphorelay signal transduction system"/>
    <property type="evidence" value="ECO:0007669"/>
    <property type="project" value="InterPro"/>
</dbReference>
<dbReference type="InterPro" id="IPR036388">
    <property type="entry name" value="WH-like_DNA-bd_sf"/>
</dbReference>
<evidence type="ECO:0000256" key="6">
    <source>
        <dbReference type="SAM" id="MobiDB-lite"/>
    </source>
</evidence>
<dbReference type="Gene3D" id="1.25.40.10">
    <property type="entry name" value="Tetratricopeptide repeat domain"/>
    <property type="match status" value="2"/>
</dbReference>
<dbReference type="Gene3D" id="3.40.50.300">
    <property type="entry name" value="P-loop containing nucleotide triphosphate hydrolases"/>
    <property type="match status" value="1"/>
</dbReference>
<proteinExistence type="inferred from homology"/>
<dbReference type="GO" id="GO:0006355">
    <property type="term" value="P:regulation of DNA-templated transcription"/>
    <property type="evidence" value="ECO:0007669"/>
    <property type="project" value="InterPro"/>
</dbReference>
<dbReference type="InterPro" id="IPR051677">
    <property type="entry name" value="AfsR-DnrI-RedD_regulator"/>
</dbReference>
<protein>
    <submittedName>
        <fullName evidence="8">SARP family transcriptional regulator</fullName>
    </submittedName>
</protein>
<organism evidence="8 9">
    <name type="scientific">Nocardiopsis ansamitocini</name>
    <dbReference type="NCBI Taxonomy" id="1670832"/>
    <lineage>
        <taxon>Bacteria</taxon>
        <taxon>Bacillati</taxon>
        <taxon>Actinomycetota</taxon>
        <taxon>Actinomycetes</taxon>
        <taxon>Streptosporangiales</taxon>
        <taxon>Nocardiopsidaceae</taxon>
        <taxon>Nocardiopsis</taxon>
    </lineage>
</organism>
<keyword evidence="9" id="KW-1185">Reference proteome</keyword>
<keyword evidence="3 5" id="KW-0238">DNA-binding</keyword>
<evidence type="ECO:0000313" key="8">
    <source>
        <dbReference type="EMBL" id="GLU47162.1"/>
    </source>
</evidence>
<name>A0A9W6UHX9_9ACTN</name>
<evidence type="ECO:0000256" key="4">
    <source>
        <dbReference type="ARBA" id="ARBA00023163"/>
    </source>
</evidence>
<dbReference type="InterPro" id="IPR001867">
    <property type="entry name" value="OmpR/PhoB-type_DNA-bd"/>
</dbReference>
<dbReference type="CDD" id="cd15831">
    <property type="entry name" value="BTAD"/>
    <property type="match status" value="1"/>
</dbReference>
<feature type="DNA-binding region" description="OmpR/PhoB-type" evidence="5">
    <location>
        <begin position="1"/>
        <end position="90"/>
    </location>
</feature>
<gene>
    <name evidence="8" type="ORF">Nans01_15130</name>
</gene>
<dbReference type="GO" id="GO:0003677">
    <property type="term" value="F:DNA binding"/>
    <property type="evidence" value="ECO:0007669"/>
    <property type="project" value="UniProtKB-UniRule"/>
</dbReference>
<dbReference type="Proteomes" id="UP001165092">
    <property type="component" value="Unassembled WGS sequence"/>
</dbReference>
<dbReference type="InterPro" id="IPR016032">
    <property type="entry name" value="Sig_transdc_resp-reg_C-effctor"/>
</dbReference>
<sequence length="1058" mass="112313">MQAYDEGHAVNVGGPKRRTLLAALLMRPNQIVTDDELIDRIWSRPPNRARAQLQVHVCELRSRIGKAAIVRCAPGYTVVTSPGEVDRDRFALLASRARADRDAGRLEEAVTKLRGALSLWSGPALGGVEASLSAIAGPALEELRAGAVEELYDVELLLGRSGEIVAELRAILAEFPHRERLAGQLMLALHRADRTAEALEVYTELRVRLTDELGIEPGEPIRRLQQQVLRGENLQGGGHGFVKPVESVPRAEPPSSVRESPSTEPVASVGHVQPAGKELPAELPHGVRGFVDRRAELELLDKAAHGAHADSGQGPEIWVATGQPGVGKTALALHWAHSASDRFPDGQLYIDLRGFSARNVPLEPAEALHALLRSLGGDLPAPNRDIDELARIYRSRLAGRRICLILDNAATAEQVRPLLPGHTGGTVLVTSRRRLTGLTARDGARPIRLGCLAPDRAVELLTQFLGADAVAAEPVATADLARLCGYLPLALRLAATAAGTRPDIAALVAELRTVTPLTKLSADEDEGVVAASFAWSYQRLPLDQARLFRILGLIPGATFSARTVAAAADCPQAKAAAGLRALLDDNLVEQCRAGRYRLHTLLRLYAAERAEAEETARERTAVLLRLVDHFHELATAANRFVTRGCRATPGTGPTVFAGREAALEWLRAELANVTAVVTRAAQCGYHARAWRTAEAMVPFLRLGGHDGEWRSISLIGLDAALSCGDKRGAAAMHLSLGLAYLEAGPLSTAAHHLTLACRVGAAAGRSDVVVEALTALAAVHQCQGGLGAAVRAARRALGREEGAGALRVSPGPSHSRMGEQGRAHAHLARADTLNNASATDDPSGLVLLELAWIRRCMGDTEGAVRDYHDALRHLRLLSTRSARPRALAGSSQAHADEGRYGRAAAHAESAPDLARGADVPWVGSAARNAPAHAGHGMGRVDDAVESHREVWAAGSDAAMHRHRVEAPVGIPAAGPVEAVDALASGEWAYAVASRNGYPVLAGRAAEQLADAHHSLGNLGKARTWRAAALTAYESCGHGPGAVRVRRVALQAPLQRAGK</sequence>
<feature type="region of interest" description="Disordered" evidence="6">
    <location>
        <begin position="235"/>
        <end position="284"/>
    </location>
</feature>
<dbReference type="SMART" id="SM00862">
    <property type="entry name" value="Trans_reg_C"/>
    <property type="match status" value="1"/>
</dbReference>
<evidence type="ECO:0000256" key="1">
    <source>
        <dbReference type="ARBA" id="ARBA00005820"/>
    </source>
</evidence>
<feature type="region of interest" description="Disordered" evidence="6">
    <location>
        <begin position="883"/>
        <end position="912"/>
    </location>
</feature>
<reference evidence="8" key="1">
    <citation type="submission" date="2023-02" db="EMBL/GenBank/DDBJ databases">
        <title>Nocardiopsis ansamitocini NBRC 112285.</title>
        <authorList>
            <person name="Ichikawa N."/>
            <person name="Sato H."/>
            <person name="Tonouchi N."/>
        </authorList>
    </citation>
    <scope>NUCLEOTIDE SEQUENCE</scope>
    <source>
        <strain evidence="8">NBRC 112285</strain>
    </source>
</reference>
<feature type="domain" description="OmpR/PhoB-type" evidence="7">
    <location>
        <begin position="1"/>
        <end position="90"/>
    </location>
</feature>
<evidence type="ECO:0000256" key="3">
    <source>
        <dbReference type="ARBA" id="ARBA00023125"/>
    </source>
</evidence>
<dbReference type="Gene3D" id="1.10.10.10">
    <property type="entry name" value="Winged helix-like DNA-binding domain superfamily/Winged helix DNA-binding domain"/>
    <property type="match status" value="1"/>
</dbReference>
<dbReference type="PROSITE" id="PS51755">
    <property type="entry name" value="OMPR_PHOB"/>
    <property type="match status" value="1"/>
</dbReference>